<dbReference type="RefSeq" id="WP_128987013.1">
    <property type="nucleotide sequence ID" value="NZ_PDJZ01000010.1"/>
</dbReference>
<dbReference type="SUPFAM" id="SSF48452">
    <property type="entry name" value="TPR-like"/>
    <property type="match status" value="1"/>
</dbReference>
<dbReference type="OrthoDB" id="190848at2"/>
<comment type="caution">
    <text evidence="1">The sequence shown here is derived from an EMBL/GenBank/DDBJ whole genome shotgun (WGS) entry which is preliminary data.</text>
</comment>
<sequence>MNENILDVRIVKNFLNKIWYNEYLDESKQLREKYSLEKNDFIYYAQKEDYIWLYEFYNKNEEEKYKDKYISFGKVCFKSEKYDEAINFYNKKEFKNNHDYYTLAECFEKIGQKDKAIENYKNYYLNFQSGSWKIGIEKLLKLKAYDEIKIILENEKSWLHKNEKEFFEAKILNIENNYKSSIDKLNSFFDSSQNYDKDLKENIYLLYILNYYKYVIEQLKADFNRVIKEKDFQLNWYRLSYSNYSIYNEFEKFAKKLNIEYNNIHSKKIKNYKNRIHDKYITLHQKLYEEIKKIDFKLTEDLELYYLSSYNDNLSIDKRISIYHRKIKYEPDNPKYYLELGKLYYKKANQSDKDFLQAVENLKKSINLSQKYFVNLNGEAEFLLIKINESKKEENKQLFDDSIKNYIFHNSYSKDVHTTFFEQILYKYQNFSMNTLSSLTNNYLYFANPSKLNDPFDVASETLEKQFKNLELNKSEFKLCSLSKIGNNKLMWSHYSNEHSGICIGYKFLYLPNYVAKAEIQYRNTNLDEKEIFQNILDYWIVKSEDWEYEREVRLLHYGNKEKIYYTFDIKQSFEENIIGLKIVSITLGLNFKEDNCNIIKQIVKEIEDKQKTKISIIKAKIEKQKLILEEIVL</sequence>
<dbReference type="InterPro" id="IPR011990">
    <property type="entry name" value="TPR-like_helical_dom_sf"/>
</dbReference>
<dbReference type="Pfam" id="PF11185">
    <property type="entry name" value="DUF2971"/>
    <property type="match status" value="1"/>
</dbReference>
<dbReference type="AlphaFoldDB" id="A0A4Q0ZBB4"/>
<accession>A0A4Q0ZBB4</accession>
<evidence type="ECO:0008006" key="3">
    <source>
        <dbReference type="Google" id="ProtNLM"/>
    </source>
</evidence>
<dbReference type="Gene3D" id="1.25.40.10">
    <property type="entry name" value="Tetratricopeptide repeat domain"/>
    <property type="match status" value="1"/>
</dbReference>
<dbReference type="EMBL" id="PDJZ01000010">
    <property type="protein sequence ID" value="RXJ83573.1"/>
    <property type="molecule type" value="Genomic_DNA"/>
</dbReference>
<protein>
    <recommendedName>
        <fullName evidence="3">DUF2971 domain-containing protein</fullName>
    </recommendedName>
</protein>
<evidence type="ECO:0000313" key="2">
    <source>
        <dbReference type="Proteomes" id="UP000290870"/>
    </source>
</evidence>
<proteinExistence type="predicted"/>
<organism evidence="1 2">
    <name type="scientific">Arcobacter cloacae</name>
    <dbReference type="NCBI Taxonomy" id="1054034"/>
    <lineage>
        <taxon>Bacteria</taxon>
        <taxon>Pseudomonadati</taxon>
        <taxon>Campylobacterota</taxon>
        <taxon>Epsilonproteobacteria</taxon>
        <taxon>Campylobacterales</taxon>
        <taxon>Arcobacteraceae</taxon>
        <taxon>Arcobacter</taxon>
    </lineage>
</organism>
<reference evidence="1 2" key="1">
    <citation type="submission" date="2017-10" db="EMBL/GenBank/DDBJ databases">
        <title>Genomics of the genus Arcobacter.</title>
        <authorList>
            <person name="Perez-Cataluna A."/>
            <person name="Figueras M.J."/>
        </authorList>
    </citation>
    <scope>NUCLEOTIDE SEQUENCE [LARGE SCALE GENOMIC DNA]</scope>
    <source>
        <strain evidence="1 2">F26</strain>
    </source>
</reference>
<gene>
    <name evidence="1" type="ORF">CRU90_09290</name>
</gene>
<dbReference type="Proteomes" id="UP000290870">
    <property type="component" value="Unassembled WGS sequence"/>
</dbReference>
<dbReference type="InterPro" id="IPR021352">
    <property type="entry name" value="DUF2971"/>
</dbReference>
<name>A0A4Q0ZBB4_9BACT</name>
<evidence type="ECO:0000313" key="1">
    <source>
        <dbReference type="EMBL" id="RXJ83573.1"/>
    </source>
</evidence>